<proteinExistence type="predicted"/>
<sequence length="132" mass="14544">MRVLLKPRPRAAVLREFRRVWDSGNGFRSSAFGKEAWDLREGRVGERVVVRASDAIFGKGLGSAAAGAQRSSSSGRSMCRKWRRLRREGYLCKSGGVIWAVGFKSDGVDWCWNITLFFQNGALEISSGVAGS</sequence>
<evidence type="ECO:0000313" key="1">
    <source>
        <dbReference type="EMBL" id="CAB4278420.1"/>
    </source>
</evidence>
<accession>A0A6J5UPD6</accession>
<protein>
    <submittedName>
        <fullName evidence="1">Uncharacterized protein</fullName>
    </submittedName>
</protein>
<dbReference type="Proteomes" id="UP000507222">
    <property type="component" value="Unassembled WGS sequence"/>
</dbReference>
<evidence type="ECO:0000313" key="2">
    <source>
        <dbReference type="Proteomes" id="UP000507222"/>
    </source>
</evidence>
<name>A0A6J5UPD6_PRUAR</name>
<organism evidence="1 2">
    <name type="scientific">Prunus armeniaca</name>
    <name type="common">Apricot</name>
    <name type="synonym">Armeniaca vulgaris</name>
    <dbReference type="NCBI Taxonomy" id="36596"/>
    <lineage>
        <taxon>Eukaryota</taxon>
        <taxon>Viridiplantae</taxon>
        <taxon>Streptophyta</taxon>
        <taxon>Embryophyta</taxon>
        <taxon>Tracheophyta</taxon>
        <taxon>Spermatophyta</taxon>
        <taxon>Magnoliopsida</taxon>
        <taxon>eudicotyledons</taxon>
        <taxon>Gunneridae</taxon>
        <taxon>Pentapetalae</taxon>
        <taxon>rosids</taxon>
        <taxon>fabids</taxon>
        <taxon>Rosales</taxon>
        <taxon>Rosaceae</taxon>
        <taxon>Amygdaloideae</taxon>
        <taxon>Amygdaleae</taxon>
        <taxon>Prunus</taxon>
    </lineage>
</organism>
<dbReference type="EMBL" id="CAEKDK010000004">
    <property type="protein sequence ID" value="CAB4278420.1"/>
    <property type="molecule type" value="Genomic_DNA"/>
</dbReference>
<gene>
    <name evidence="1" type="ORF">CURHAP_LOCUS29293</name>
</gene>
<dbReference type="AlphaFoldDB" id="A0A6J5UPD6"/>
<reference evidence="1 2" key="1">
    <citation type="submission" date="2020-05" db="EMBL/GenBank/DDBJ databases">
        <authorList>
            <person name="Campoy J."/>
            <person name="Schneeberger K."/>
            <person name="Spophaly S."/>
        </authorList>
    </citation>
    <scope>NUCLEOTIDE SEQUENCE [LARGE SCALE GENOMIC DNA]</scope>
    <source>
        <strain evidence="1">PruArmRojPasFocal</strain>
    </source>
</reference>